<dbReference type="Gene3D" id="1.20.910.10">
    <property type="entry name" value="Heme oxygenase-like"/>
    <property type="match status" value="1"/>
</dbReference>
<dbReference type="RefSeq" id="WP_319844294.1">
    <property type="nucleotide sequence ID" value="NZ_JAXAFJ010000004.1"/>
</dbReference>
<dbReference type="Pfam" id="PF01126">
    <property type="entry name" value="Heme_oxygenase"/>
    <property type="match status" value="1"/>
</dbReference>
<sequence>MNIAMNVPDQGSRLQRFKDATTSEHGRLDQRIMDGRPFESRERYGMFLRVQYGFHATVDSAYQDRRLNALIPDLAQRARLSDVERDLADLGIVPALLPAAPAFDLPEALGWLYVAEGSNLGGAFLFKEAAKLGLDEAFGARHLAPHPEGRGLNWRRFKADVDAIQLTGEEDARAMAGARQAFHYVHELVTSIF</sequence>
<gene>
    <name evidence="1" type="ORF">SCD90_08865</name>
</gene>
<name>A0ABU4RRB5_9HYPH</name>
<accession>A0ABU4RRB5</accession>
<dbReference type="InterPro" id="IPR016084">
    <property type="entry name" value="Haem_Oase-like_multi-hlx"/>
</dbReference>
<organism evidence="1 2">
    <name type="scientific">Terrihabitans rhizophilus</name>
    <dbReference type="NCBI Taxonomy" id="3092662"/>
    <lineage>
        <taxon>Bacteria</taxon>
        <taxon>Pseudomonadati</taxon>
        <taxon>Pseudomonadota</taxon>
        <taxon>Alphaproteobacteria</taxon>
        <taxon>Hyphomicrobiales</taxon>
        <taxon>Terrihabitans</taxon>
    </lineage>
</organism>
<keyword evidence="2" id="KW-1185">Reference proteome</keyword>
<proteinExistence type="predicted"/>
<comment type="caution">
    <text evidence="1">The sequence shown here is derived from an EMBL/GenBank/DDBJ whole genome shotgun (WGS) entry which is preliminary data.</text>
</comment>
<dbReference type="EMBL" id="JAXAFJ010000004">
    <property type="protein sequence ID" value="MDX6806175.1"/>
    <property type="molecule type" value="Genomic_DNA"/>
</dbReference>
<dbReference type="SUPFAM" id="SSF48613">
    <property type="entry name" value="Heme oxygenase-like"/>
    <property type="match status" value="1"/>
</dbReference>
<protein>
    <submittedName>
        <fullName evidence="1">Biliverdin-producing heme oxygenase</fullName>
    </submittedName>
</protein>
<dbReference type="InterPro" id="IPR016053">
    <property type="entry name" value="Haem_Oase-like"/>
</dbReference>
<evidence type="ECO:0000313" key="1">
    <source>
        <dbReference type="EMBL" id="MDX6806175.1"/>
    </source>
</evidence>
<dbReference type="Proteomes" id="UP001274321">
    <property type="component" value="Unassembled WGS sequence"/>
</dbReference>
<reference evidence="1 2" key="1">
    <citation type="submission" date="2023-11" db="EMBL/GenBank/DDBJ databases">
        <authorList>
            <person name="Bao R."/>
        </authorList>
    </citation>
    <scope>NUCLEOTIDE SEQUENCE [LARGE SCALE GENOMIC DNA]</scope>
    <source>
        <strain evidence="1 2">PJ23</strain>
    </source>
</reference>
<evidence type="ECO:0000313" key="2">
    <source>
        <dbReference type="Proteomes" id="UP001274321"/>
    </source>
</evidence>
<dbReference type="CDD" id="cd19166">
    <property type="entry name" value="HemeO-bac"/>
    <property type="match status" value="1"/>
</dbReference>